<dbReference type="InterPro" id="IPR020471">
    <property type="entry name" value="AKR"/>
</dbReference>
<dbReference type="InterPro" id="IPR036812">
    <property type="entry name" value="NAD(P)_OxRdtase_dom_sf"/>
</dbReference>
<dbReference type="GO" id="GO:0005829">
    <property type="term" value="C:cytosol"/>
    <property type="evidence" value="ECO:0007669"/>
    <property type="project" value="TreeGrafter"/>
</dbReference>
<name>A0A6J7CEU6_9ZZZZ</name>
<feature type="domain" description="NADP-dependent oxidoreductase" evidence="1">
    <location>
        <begin position="6"/>
        <end position="131"/>
    </location>
</feature>
<sequence length="142" mass="15131">MNAVDLDVVLIAGRFTLLDQSAQQELLPIALKTGVAIVAAGVYNSGILANPIPGAHFDYEPASAEILHRAEKIRNFLKENGLPLTAAALQFPLRHPAVVSVLNGSANLAEIESNIANFDLPLPSDLWEKMEGAGLIEPILSL</sequence>
<dbReference type="Gene3D" id="3.20.20.100">
    <property type="entry name" value="NADP-dependent oxidoreductase domain"/>
    <property type="match status" value="1"/>
</dbReference>
<reference evidence="2" key="1">
    <citation type="submission" date="2020-05" db="EMBL/GenBank/DDBJ databases">
        <authorList>
            <person name="Chiriac C."/>
            <person name="Salcher M."/>
            <person name="Ghai R."/>
            <person name="Kavagutti S V."/>
        </authorList>
    </citation>
    <scope>NUCLEOTIDE SEQUENCE</scope>
</reference>
<evidence type="ECO:0000259" key="1">
    <source>
        <dbReference type="Pfam" id="PF00248"/>
    </source>
</evidence>
<dbReference type="InterPro" id="IPR023210">
    <property type="entry name" value="NADP_OxRdtase_dom"/>
</dbReference>
<organism evidence="2">
    <name type="scientific">freshwater metagenome</name>
    <dbReference type="NCBI Taxonomy" id="449393"/>
    <lineage>
        <taxon>unclassified sequences</taxon>
        <taxon>metagenomes</taxon>
        <taxon>ecological metagenomes</taxon>
    </lineage>
</organism>
<proteinExistence type="predicted"/>
<evidence type="ECO:0000313" key="2">
    <source>
        <dbReference type="EMBL" id="CAB4855464.1"/>
    </source>
</evidence>
<dbReference type="Pfam" id="PF00248">
    <property type="entry name" value="Aldo_ket_red"/>
    <property type="match status" value="1"/>
</dbReference>
<dbReference type="PANTHER" id="PTHR42686">
    <property type="entry name" value="GH17980P-RELATED"/>
    <property type="match status" value="1"/>
</dbReference>
<dbReference type="EMBL" id="CAFBLH010000001">
    <property type="protein sequence ID" value="CAB4855464.1"/>
    <property type="molecule type" value="Genomic_DNA"/>
</dbReference>
<accession>A0A6J7CEU6</accession>
<dbReference type="SUPFAM" id="SSF51430">
    <property type="entry name" value="NAD(P)-linked oxidoreductase"/>
    <property type="match status" value="1"/>
</dbReference>
<dbReference type="AlphaFoldDB" id="A0A6J7CEU6"/>
<dbReference type="PANTHER" id="PTHR42686:SF1">
    <property type="entry name" value="GH17980P-RELATED"/>
    <property type="match status" value="1"/>
</dbReference>
<gene>
    <name evidence="2" type="ORF">UFOPK3342_00066</name>
</gene>
<dbReference type="GO" id="GO:0016491">
    <property type="term" value="F:oxidoreductase activity"/>
    <property type="evidence" value="ECO:0007669"/>
    <property type="project" value="InterPro"/>
</dbReference>
<protein>
    <submittedName>
        <fullName evidence="2">Unannotated protein</fullName>
    </submittedName>
</protein>